<dbReference type="EMBL" id="JAPTMU010000005">
    <property type="protein sequence ID" value="KAJ4942894.1"/>
    <property type="molecule type" value="Genomic_DNA"/>
</dbReference>
<dbReference type="InterPro" id="IPR029526">
    <property type="entry name" value="PGBD"/>
</dbReference>
<accession>A0AAD6FRM1</accession>
<feature type="compositionally biased region" description="Polar residues" evidence="1">
    <location>
        <begin position="258"/>
        <end position="267"/>
    </location>
</feature>
<evidence type="ECO:0000313" key="3">
    <source>
        <dbReference type="EMBL" id="KAJ4942894.1"/>
    </source>
</evidence>
<organism evidence="3 4">
    <name type="scientific">Pogonophryne albipinna</name>
    <dbReference type="NCBI Taxonomy" id="1090488"/>
    <lineage>
        <taxon>Eukaryota</taxon>
        <taxon>Metazoa</taxon>
        <taxon>Chordata</taxon>
        <taxon>Craniata</taxon>
        <taxon>Vertebrata</taxon>
        <taxon>Euteleostomi</taxon>
        <taxon>Actinopterygii</taxon>
        <taxon>Neopterygii</taxon>
        <taxon>Teleostei</taxon>
        <taxon>Neoteleostei</taxon>
        <taxon>Acanthomorphata</taxon>
        <taxon>Eupercaria</taxon>
        <taxon>Perciformes</taxon>
        <taxon>Notothenioidei</taxon>
        <taxon>Pogonophryne</taxon>
    </lineage>
</organism>
<keyword evidence="4" id="KW-1185">Reference proteome</keyword>
<evidence type="ECO:0000259" key="2">
    <source>
        <dbReference type="Pfam" id="PF13843"/>
    </source>
</evidence>
<sequence length="320" mass="36741">MDERLCVDEQIVPFKGKSGLKQYNPRKPKRWGYKIYVLSDSNGIAYNFQVHTGLIFPMDGIPDIGASGNIVLHNRLAGCSFSDDKVMKKKGRGTFEEKATSYDGVQLRAVKWHDNRAVHLLSTFASANPTISVQRWDKKKKETVQITCQSVVHAYNKSMGGVDFLDSLIALYRTKIRSRKWYHKIVFHMMDFTLVNVWLLYRRDCKDCGIPKKEVYSLLKFKAEVASCLCNEMKVLKKRGRPSHNVDRGLAEKKRRGSASSVPSTPVRQDHTDHWPVWVEKKGRCKYLGCKGIVKVQCSKCVTYLCFTADKNCFMNFHKQ</sequence>
<reference evidence="3" key="1">
    <citation type="submission" date="2022-11" db="EMBL/GenBank/DDBJ databases">
        <title>Chromosome-level genome of Pogonophryne albipinna.</title>
        <authorList>
            <person name="Jo E."/>
        </authorList>
    </citation>
    <scope>NUCLEOTIDE SEQUENCE</scope>
    <source>
        <strain evidence="3">SGF0006</strain>
        <tissue evidence="3">Muscle</tissue>
    </source>
</reference>
<feature type="region of interest" description="Disordered" evidence="1">
    <location>
        <begin position="241"/>
        <end position="270"/>
    </location>
</feature>
<gene>
    <name evidence="3" type="ORF">JOQ06_005406</name>
</gene>
<proteinExistence type="predicted"/>
<name>A0AAD6FRM1_9TELE</name>
<dbReference type="PANTHER" id="PTHR47272">
    <property type="entry name" value="DDE_TNP_1_7 DOMAIN-CONTAINING PROTEIN"/>
    <property type="match status" value="1"/>
</dbReference>
<dbReference type="PANTHER" id="PTHR47272:SF1">
    <property type="entry name" value="PIGGYBAC TRANSPOSABLE ELEMENT-DERIVED PROTEIN 3-LIKE"/>
    <property type="match status" value="1"/>
</dbReference>
<evidence type="ECO:0000256" key="1">
    <source>
        <dbReference type="SAM" id="MobiDB-lite"/>
    </source>
</evidence>
<protein>
    <recommendedName>
        <fullName evidence="2">PiggyBac transposable element-derived protein domain-containing protein</fullName>
    </recommendedName>
</protein>
<evidence type="ECO:0000313" key="4">
    <source>
        <dbReference type="Proteomes" id="UP001219934"/>
    </source>
</evidence>
<feature type="domain" description="PiggyBac transposable element-derived protein" evidence="2">
    <location>
        <begin position="3"/>
        <end position="53"/>
    </location>
</feature>
<dbReference type="Proteomes" id="UP001219934">
    <property type="component" value="Unassembled WGS sequence"/>
</dbReference>
<dbReference type="Pfam" id="PF13843">
    <property type="entry name" value="DDE_Tnp_1_7"/>
    <property type="match status" value="2"/>
</dbReference>
<comment type="caution">
    <text evidence="3">The sequence shown here is derived from an EMBL/GenBank/DDBJ whole genome shotgun (WGS) entry which is preliminary data.</text>
</comment>
<dbReference type="AlphaFoldDB" id="A0AAD6FRM1"/>
<feature type="domain" description="PiggyBac transposable element-derived protein" evidence="2">
    <location>
        <begin position="87"/>
        <end position="198"/>
    </location>
</feature>